<dbReference type="Pfam" id="PF00990">
    <property type="entry name" value="GGDEF"/>
    <property type="match status" value="1"/>
</dbReference>
<evidence type="ECO:0000313" key="2">
    <source>
        <dbReference type="EMBL" id="EEG94637.1"/>
    </source>
</evidence>
<gene>
    <name evidence="2" type="ORF">ROSEINA2194_01480</name>
</gene>
<proteinExistence type="predicted"/>
<dbReference type="PANTHER" id="PTHR45138">
    <property type="entry name" value="REGULATORY COMPONENTS OF SENSORY TRANSDUCTION SYSTEM"/>
    <property type="match status" value="1"/>
</dbReference>
<comment type="caution">
    <text evidence="2">The sequence shown here is derived from an EMBL/GenBank/DDBJ whole genome shotgun (WGS) entry which is preliminary data.</text>
</comment>
<dbReference type="GO" id="GO:1902201">
    <property type="term" value="P:negative regulation of bacterial-type flagellum-dependent cell motility"/>
    <property type="evidence" value="ECO:0007669"/>
    <property type="project" value="TreeGrafter"/>
</dbReference>
<accession>C0FRW9</accession>
<protein>
    <submittedName>
        <fullName evidence="2">Diguanylate cyclase (GGDEF) domain protein</fullName>
    </submittedName>
</protein>
<dbReference type="InterPro" id="IPR050469">
    <property type="entry name" value="Diguanylate_Cyclase"/>
</dbReference>
<evidence type="ECO:0000313" key="3">
    <source>
        <dbReference type="Proteomes" id="UP000003561"/>
    </source>
</evidence>
<dbReference type="SUPFAM" id="SSF55073">
    <property type="entry name" value="Nucleotide cyclase"/>
    <property type="match status" value="1"/>
</dbReference>
<name>C0FRW9_9FIRM</name>
<dbReference type="GO" id="GO:0052621">
    <property type="term" value="F:diguanylate cyclase activity"/>
    <property type="evidence" value="ECO:0007669"/>
    <property type="project" value="TreeGrafter"/>
</dbReference>
<reference evidence="2 3" key="1">
    <citation type="submission" date="2009-02" db="EMBL/GenBank/DDBJ databases">
        <authorList>
            <person name="Fulton L."/>
            <person name="Clifton S."/>
            <person name="Fulton B."/>
            <person name="Xu J."/>
            <person name="Minx P."/>
            <person name="Pepin K.H."/>
            <person name="Johnson M."/>
            <person name="Bhonagiri V."/>
            <person name="Nash W.E."/>
            <person name="Mardis E.R."/>
            <person name="Wilson R.K."/>
        </authorList>
    </citation>
    <scope>NUCLEOTIDE SEQUENCE [LARGE SCALE GENOMIC DNA]</scope>
    <source>
        <strain evidence="2 3">DSM 16841</strain>
    </source>
</reference>
<dbReference type="AlphaFoldDB" id="C0FRW9"/>
<dbReference type="InterPro" id="IPR029787">
    <property type="entry name" value="Nucleotide_cyclase"/>
</dbReference>
<dbReference type="eggNOG" id="COG2199">
    <property type="taxonomic scope" value="Bacteria"/>
</dbReference>
<sequence>MLNMVMKTFLNHFDVDRAVYIRYSERVPQVLYNDTEKEMTPEIMKIMEKSMRKNAGGFVISKISSNYSEHQDITSIFGDEDVCSMVAIPFFNNAKIENIVITYVLMKDNWHSSVNRYMLDEDDLNFYQLLFREVRYALNRLDAYDKIYEMNTKLYMSAVTDQLTGCYNREGFYRKLDALLKEIAGEKRKPKLGVMFIDLDNFKHYNDTYGHDVGDFVLIKMADIFTEVCGKDGFVCRYGGDEFLIFLYTDDRDIFKEKAERIYQIIDEADGFSAEISEKLGQSFSIDKQHQISCSIGIAAGDHICTENDMTEMIKRADDLLYSIKTTTKGTYRI</sequence>
<feature type="domain" description="GGDEF" evidence="1">
    <location>
        <begin position="190"/>
        <end position="334"/>
    </location>
</feature>
<dbReference type="Gene3D" id="3.30.70.270">
    <property type="match status" value="1"/>
</dbReference>
<reference evidence="2 3" key="2">
    <citation type="submission" date="2009-03" db="EMBL/GenBank/DDBJ databases">
        <title>Draft genome sequence of Roseburia inulinivorans (DSM 16841).</title>
        <authorList>
            <person name="Sudarsanam P."/>
            <person name="Ley R."/>
            <person name="Guruge J."/>
            <person name="Turnbaugh P.J."/>
            <person name="Mahowald M."/>
            <person name="Liep D."/>
            <person name="Gordon J."/>
        </authorList>
    </citation>
    <scope>NUCLEOTIDE SEQUENCE [LARGE SCALE GENOMIC DNA]</scope>
    <source>
        <strain evidence="2 3">DSM 16841</strain>
    </source>
</reference>
<dbReference type="GO" id="GO:0005886">
    <property type="term" value="C:plasma membrane"/>
    <property type="evidence" value="ECO:0007669"/>
    <property type="project" value="TreeGrafter"/>
</dbReference>
<dbReference type="Proteomes" id="UP000003561">
    <property type="component" value="Unassembled WGS sequence"/>
</dbReference>
<dbReference type="PROSITE" id="PS50887">
    <property type="entry name" value="GGDEF"/>
    <property type="match status" value="1"/>
</dbReference>
<dbReference type="NCBIfam" id="TIGR00254">
    <property type="entry name" value="GGDEF"/>
    <property type="match status" value="1"/>
</dbReference>
<dbReference type="InterPro" id="IPR000160">
    <property type="entry name" value="GGDEF_dom"/>
</dbReference>
<organism evidence="2 3">
    <name type="scientific">Roseburia inulinivorans DSM 16841</name>
    <dbReference type="NCBI Taxonomy" id="622312"/>
    <lineage>
        <taxon>Bacteria</taxon>
        <taxon>Bacillati</taxon>
        <taxon>Bacillota</taxon>
        <taxon>Clostridia</taxon>
        <taxon>Lachnospirales</taxon>
        <taxon>Lachnospiraceae</taxon>
        <taxon>Roseburia</taxon>
    </lineage>
</organism>
<dbReference type="CDD" id="cd01949">
    <property type="entry name" value="GGDEF"/>
    <property type="match status" value="1"/>
</dbReference>
<dbReference type="SMART" id="SM00267">
    <property type="entry name" value="GGDEF"/>
    <property type="match status" value="1"/>
</dbReference>
<dbReference type="PANTHER" id="PTHR45138:SF9">
    <property type="entry name" value="DIGUANYLATE CYCLASE DGCM-RELATED"/>
    <property type="match status" value="1"/>
</dbReference>
<evidence type="ECO:0000259" key="1">
    <source>
        <dbReference type="PROSITE" id="PS50887"/>
    </source>
</evidence>
<dbReference type="GO" id="GO:0043709">
    <property type="term" value="P:cell adhesion involved in single-species biofilm formation"/>
    <property type="evidence" value="ECO:0007669"/>
    <property type="project" value="TreeGrafter"/>
</dbReference>
<dbReference type="EMBL" id="ACFY01000058">
    <property type="protein sequence ID" value="EEG94637.1"/>
    <property type="molecule type" value="Genomic_DNA"/>
</dbReference>
<dbReference type="InterPro" id="IPR043128">
    <property type="entry name" value="Rev_trsase/Diguanyl_cyclase"/>
</dbReference>